<keyword evidence="4 10" id="KW-0547">Nucleotide-binding</keyword>
<evidence type="ECO:0000256" key="12">
    <source>
        <dbReference type="SAM" id="MobiDB-lite"/>
    </source>
</evidence>
<feature type="binding site" evidence="10">
    <location>
        <begin position="511"/>
        <end position="518"/>
    </location>
    <ligand>
        <name>ATP</name>
        <dbReference type="ChEBI" id="CHEBI:30616"/>
    </ligand>
</feature>
<dbReference type="Pfam" id="PF25539">
    <property type="entry name" value="Bestrophin_2"/>
    <property type="match status" value="1"/>
</dbReference>
<evidence type="ECO:0000256" key="8">
    <source>
        <dbReference type="ARBA" id="ARBA00023136"/>
    </source>
</evidence>
<dbReference type="PANTHER" id="PTHR47968:SF64">
    <property type="entry name" value="KINESIN-LIKE PROTEIN KIN-12B"/>
    <property type="match status" value="1"/>
</dbReference>
<accession>A0A2P6V2T9</accession>
<feature type="coiled-coil region" evidence="11">
    <location>
        <begin position="1499"/>
        <end position="1625"/>
    </location>
</feature>
<gene>
    <name evidence="15" type="ORF">C2E20_8048</name>
</gene>
<feature type="compositionally biased region" description="Basic and acidic residues" evidence="12">
    <location>
        <begin position="2357"/>
        <end position="2379"/>
    </location>
</feature>
<dbReference type="SUPFAM" id="SSF57997">
    <property type="entry name" value="Tropomyosin"/>
    <property type="match status" value="1"/>
</dbReference>
<dbReference type="GO" id="GO:0008017">
    <property type="term" value="F:microtubule binding"/>
    <property type="evidence" value="ECO:0007669"/>
    <property type="project" value="InterPro"/>
</dbReference>
<dbReference type="Pfam" id="PF00225">
    <property type="entry name" value="Kinesin"/>
    <property type="match status" value="1"/>
</dbReference>
<feature type="coiled-coil region" evidence="11">
    <location>
        <begin position="1003"/>
        <end position="1138"/>
    </location>
</feature>
<evidence type="ECO:0000256" key="10">
    <source>
        <dbReference type="PROSITE-ProRule" id="PRU00283"/>
    </source>
</evidence>
<feature type="transmembrane region" description="Helical" evidence="13">
    <location>
        <begin position="55"/>
        <end position="71"/>
    </location>
</feature>
<dbReference type="SUPFAM" id="SSF52540">
    <property type="entry name" value="P-loop containing nucleoside triphosphate hydrolases"/>
    <property type="match status" value="1"/>
</dbReference>
<reference evidence="15 17" key="1">
    <citation type="journal article" date="2018" name="Plant J.">
        <title>Genome sequences of Chlorella sorokiniana UTEX 1602 and Micractinium conductrix SAG 241.80: implications to maltose excretion by a green alga.</title>
        <authorList>
            <person name="Arriola M.B."/>
            <person name="Velmurugan N."/>
            <person name="Zhang Y."/>
            <person name="Plunkett M.H."/>
            <person name="Hondzo H."/>
            <person name="Barney B.M."/>
        </authorList>
    </citation>
    <scope>NUCLEOTIDE SEQUENCE [LARGE SCALE GENOMIC DNA]</scope>
    <source>
        <strain evidence="15 17">SAG 241.80</strain>
    </source>
</reference>
<dbReference type="Gene3D" id="3.40.850.10">
    <property type="entry name" value="Kinesin motor domain"/>
    <property type="match status" value="1"/>
</dbReference>
<dbReference type="GO" id="GO:0007018">
    <property type="term" value="P:microtubule-based movement"/>
    <property type="evidence" value="ECO:0007669"/>
    <property type="project" value="InterPro"/>
</dbReference>
<evidence type="ECO:0000256" key="7">
    <source>
        <dbReference type="ARBA" id="ARBA00023065"/>
    </source>
</evidence>
<dbReference type="InterPro" id="IPR019821">
    <property type="entry name" value="Kinesin_motor_CS"/>
</dbReference>
<keyword evidence="6 13" id="KW-1133">Transmembrane helix</keyword>
<dbReference type="InterPro" id="IPR001752">
    <property type="entry name" value="Kinesin_motor_dom"/>
</dbReference>
<feature type="compositionally biased region" description="Polar residues" evidence="12">
    <location>
        <begin position="324"/>
        <end position="339"/>
    </location>
</feature>
<evidence type="ECO:0000259" key="14">
    <source>
        <dbReference type="PROSITE" id="PS50067"/>
    </source>
</evidence>
<dbReference type="InterPro" id="IPR044669">
    <property type="entry name" value="YneE/VCCN1/2-like"/>
</dbReference>
<comment type="caution">
    <text evidence="15">The sequence shown here is derived from an EMBL/GenBank/DDBJ whole genome shotgun (WGS) entry which is preliminary data.</text>
</comment>
<keyword evidence="9 10" id="KW-0505">Motor protein</keyword>
<feature type="coiled-coil region" evidence="11">
    <location>
        <begin position="2123"/>
        <end position="2175"/>
    </location>
</feature>
<organism evidence="15 17">
    <name type="scientific">Micractinium conductrix</name>
    <dbReference type="NCBI Taxonomy" id="554055"/>
    <lineage>
        <taxon>Eukaryota</taxon>
        <taxon>Viridiplantae</taxon>
        <taxon>Chlorophyta</taxon>
        <taxon>core chlorophytes</taxon>
        <taxon>Trebouxiophyceae</taxon>
        <taxon>Chlorellales</taxon>
        <taxon>Chlorellaceae</taxon>
        <taxon>Chlorella clade</taxon>
        <taxon>Micractinium</taxon>
    </lineage>
</organism>
<keyword evidence="3 13" id="KW-0812">Transmembrane</keyword>
<dbReference type="GO" id="GO:0016020">
    <property type="term" value="C:membrane"/>
    <property type="evidence" value="ECO:0007669"/>
    <property type="project" value="UniProtKB-SubCell"/>
</dbReference>
<feature type="coiled-coil region" evidence="11">
    <location>
        <begin position="1293"/>
        <end position="1386"/>
    </location>
</feature>
<feature type="coiled-coil region" evidence="11">
    <location>
        <begin position="1913"/>
        <end position="1993"/>
    </location>
</feature>
<keyword evidence="11" id="KW-0175">Coiled coil</keyword>
<sequence>MITYRKTWFDLHLLFRLYGSAIVRTLPWGMLAALQTGLLYLAPNHSVDWYYGGRVPAYAVFATAVALLVIFRQNAGYGRFHEGHTRLQAMSAAWLDAFTKAISFDGGSSKDGRRDQAAEKFRLDCVHYYSLLHGVAIQFLRSDWDLNNLVPHDPANLPTFVVGEVTEEERELLGQLATLTRVQTMLKYANQENLGPADRTGRLVKQQLFTSSQGQYDKGASERVYQVYYWVHEAMRLRIAEGGLDMPTPILTQIFGALQKGIEAFEHCSSSPSCPRLASFPFNWPNSVNEVSRELEDPYCFEPNDIPLARLQWQFNERLLAQSNTRMPNRRGTSFQQVPGNGGSNVGSDQEELPPGSASFIGSMQTLATVRNRRSALRPLNVPGGGGGAPTSFSPGAAATPQLFTQRKSLFADCGTPGGSTRVAGSPPDDRVKVVVRLRPPAAGRESSEPPCVQHTGVDTLALLSAPEPTYYSLNHCAGVAASQLHMFKVVGRPCVENALAGYNSTIFCYGATGSGKTYTMLGELGAAGGSEQDNGPAAPGSPSAAAPAVEPALPEGAGLIPRAFAHLFRRIQELEGQQRPGREVRFTVQVALLEIYKEQITDLLDPGAERVLLREDKREGVFLEGLGWHAVTSASEVLHLLERGAASRHTAATRLNDQSSRSHMALQAVIESTCVEEGTGVVRRTSKLSLVDLAGSERQKAADTEGDRLREAQAINRSLFTLAQVINKLTEGSAHVPYRDSKLTLLLRESLGGNSRTVIIPTIAPTTSSLGETSATLKFAARAKQIKNSARINEDVSQSAVELAAENARLKAEVAMLRGLAAAANAGSTTANGSTGTGSDLAAALALNREAEERAQRLQEQMERLRQERDTFEAVCAAKEAQWQLTEEAAGAAEARAAELAAELERLQLAHSEAQADLEQHAAELRGLAAEAERRAEEQAAAAAVMAERAAALSLAEAEAEVLRAQLAAATEARAKSPKSSAVTAARLASVEVQMVAWQKQTDALLSTNSALQAECEQLRAKVGDVEVRGQNAATALATMRERIVRLRSDKAELQDTAQQLAAQLAEREAEVQALARRNGELSLEVDNRRSADIGLQEHLARFKSAVAEVTEMRAQLEALQASKRAACDRAAAAERELRERSAAQGSGAAAALATLQSQLHAAKEASMRHEAAAAYEGKHREMLKQDHAQMMAEHAQLEARHERLVADLRGEAAASANRLAEASSAEEAAMAERIQLAQQLDAARSEVDVLQTALGELRREAAGQAAELVAAREAHAAVQAEMDALRGGGAAFEAAVELRQLRAMIDDAEAQMQTEGQARAALEEELAAAQSSRGAMDQLTEQAQELSRRLQEALGTATASSAEAAQLQEILNVKADRLAALEAEAEAHGAHVAGLEAAVVKACAKAEAATAARAEGDAASRGLAQQLAALEGKLRSARAEAVTNSSSMEEQQQCTTRLVADLAASQAAGEAKDAVIADLEAAVAQLKGHLAERAAQAEAAACAVADLRQQMSKLEEQAGAQQAAAAAAQAALQRTLADQECNLAERAAHAEEAASSMARLQQRVAELQQQAVVQQAAAAEAQAVLQGKVAELEGRLEEADEEAADAAAQVQAAEQRLVDAQEGLTVRAQQLQAVEAAMDALHVQLGEARGDAERAADEAMALRRAAEECAAAIKAGDLRTTAAEKRAAELAQRLAAAEGKVKEWDGIILDLEVQLSAAENSLAVHRAELEAATARAVAAEVEAAAAQASLAERANELEAKDWRIDDLAASVADLKEAGLATTGEADAAAARAAQLDAQLEERTAELEAAALHAEDLSAQVQRLVLAREEQDAGAAALRQQLQEQTESVAALRQQLASAEQQAFEGMEALVERDAHVAEVQQKLAASGEAAAAAAAQLEPALAAAAAKYAELAELQAQLGAARDAAAAQEARAAAAEVQLGEAQAALGEAQRSHQNLIRDNLATLRDMQEEVSALKAEADKARREKQCLTESLFQATSDSTELRASLQSERAELLGEVGTLRAATKQLAALRASKELELEATAGRLADLQKQVAAAQSHAMAAEEVAAAATTQLAEAQAQLEASEQRSGTLAAEEQRLCAALAAARGEQEQQPLVDVARLLRDQHEALQAQHEATLESLKEAQAGEAARLATQLAALQRQRDDALAEQSFAREEARVAAASQERAVAAAATAQALAQSERDAVMQSLKELQVAFSAAEGKRAAEMRRLRQVAEERQRDAEAMRALLVAADAARRVAAEQAAAVLPAPAAVAPARLAVNAAAAAARQPAPRKPPHSAAVIEGGWSEGYLTQFDASTKLWSPSGTKPPRSSHDGGGGGGATAGGLLAALSGSQRRLVVRQDENSGSRTVARYDRFGDGST</sequence>
<dbReference type="InterPro" id="IPR027640">
    <property type="entry name" value="Kinesin-like_fam"/>
</dbReference>
<feature type="region of interest" description="Disordered" evidence="12">
    <location>
        <begin position="528"/>
        <end position="550"/>
    </location>
</feature>
<dbReference type="CDD" id="cd00106">
    <property type="entry name" value="KISc"/>
    <property type="match status" value="1"/>
</dbReference>
<feature type="coiled-coil region" evidence="11">
    <location>
        <begin position="1182"/>
        <end position="1262"/>
    </location>
</feature>
<feature type="coiled-coil region" evidence="11">
    <location>
        <begin position="1836"/>
        <end position="1863"/>
    </location>
</feature>
<feature type="compositionally biased region" description="Low complexity" evidence="12">
    <location>
        <begin position="536"/>
        <end position="550"/>
    </location>
</feature>
<evidence type="ECO:0000256" key="5">
    <source>
        <dbReference type="ARBA" id="ARBA00022840"/>
    </source>
</evidence>
<feature type="transmembrane region" description="Helical" evidence="13">
    <location>
        <begin position="21"/>
        <end position="43"/>
    </location>
</feature>
<comment type="subcellular location">
    <subcellularLocation>
        <location evidence="1">Membrane</location>
        <topology evidence="1">Multi-pass membrane protein</topology>
    </subcellularLocation>
</comment>
<dbReference type="SMART" id="SM00129">
    <property type="entry name" value="KISc"/>
    <property type="match status" value="1"/>
</dbReference>
<dbReference type="EMBL" id="LHPF02000038">
    <property type="protein sequence ID" value="PSC68398.1"/>
    <property type="molecule type" value="Genomic_DNA"/>
</dbReference>
<dbReference type="InterPro" id="IPR036961">
    <property type="entry name" value="Kinesin_motor_dom_sf"/>
</dbReference>
<feature type="domain" description="Kinesin motor" evidence="14">
    <location>
        <begin position="431"/>
        <end position="787"/>
    </location>
</feature>
<keyword evidence="8 13" id="KW-0472">Membrane</keyword>
<evidence type="ECO:0000256" key="13">
    <source>
        <dbReference type="SAM" id="Phobius"/>
    </source>
</evidence>
<keyword evidence="17" id="KW-1185">Reference proteome</keyword>
<dbReference type="Proteomes" id="UP000239649">
    <property type="component" value="Unassembled WGS sequence"/>
</dbReference>
<dbReference type="STRING" id="554055.A0A2P6V2T9"/>
<dbReference type="GO" id="GO:0005524">
    <property type="term" value="F:ATP binding"/>
    <property type="evidence" value="ECO:0007669"/>
    <property type="project" value="UniProtKB-UniRule"/>
</dbReference>
<evidence type="ECO:0000313" key="15">
    <source>
        <dbReference type="EMBL" id="PSC68398.1"/>
    </source>
</evidence>
<reference evidence="15" key="2">
    <citation type="submission" date="2018-02" db="EMBL/GenBank/DDBJ databases">
        <authorList>
            <person name="Cohen D.B."/>
            <person name="Kent A.D."/>
        </authorList>
    </citation>
    <scope>NUCLEOTIDE SEQUENCE</scope>
    <source>
        <strain evidence="15">SAG 241.80</strain>
    </source>
</reference>
<feature type="coiled-coil region" evidence="11">
    <location>
        <begin position="842"/>
        <end position="974"/>
    </location>
</feature>
<dbReference type="GO" id="GO:0003777">
    <property type="term" value="F:microtubule motor activity"/>
    <property type="evidence" value="ECO:0007669"/>
    <property type="project" value="InterPro"/>
</dbReference>
<evidence type="ECO:0000256" key="4">
    <source>
        <dbReference type="ARBA" id="ARBA00022741"/>
    </source>
</evidence>
<evidence type="ECO:0000256" key="1">
    <source>
        <dbReference type="ARBA" id="ARBA00004141"/>
    </source>
</evidence>
<evidence type="ECO:0000256" key="9">
    <source>
        <dbReference type="ARBA" id="ARBA00023175"/>
    </source>
</evidence>
<dbReference type="GO" id="GO:0006811">
    <property type="term" value="P:monoatomic ion transport"/>
    <property type="evidence" value="ECO:0007669"/>
    <property type="project" value="UniProtKB-KW"/>
</dbReference>
<proteinExistence type="inferred from homology"/>
<name>A0A2P6V2T9_9CHLO</name>
<feature type="region of interest" description="Disordered" evidence="12">
    <location>
        <begin position="324"/>
        <end position="353"/>
    </location>
</feature>
<protein>
    <submittedName>
        <fullName evidence="16">Phragmoplast orienting kinesin 2 isoform A</fullName>
    </submittedName>
    <submittedName>
        <fullName evidence="15">Phragmoplast orienting kinesin 2 isoform B</fullName>
    </submittedName>
</protein>
<feature type="compositionally biased region" description="Low complexity" evidence="12">
    <location>
        <begin position="2342"/>
        <end position="2351"/>
    </location>
</feature>
<feature type="region of interest" description="Disordered" evidence="12">
    <location>
        <begin position="2317"/>
        <end position="2379"/>
    </location>
</feature>
<evidence type="ECO:0000256" key="3">
    <source>
        <dbReference type="ARBA" id="ARBA00022692"/>
    </source>
</evidence>
<evidence type="ECO:0000313" key="16">
    <source>
        <dbReference type="EMBL" id="PSC68399.1"/>
    </source>
</evidence>
<evidence type="ECO:0000256" key="2">
    <source>
        <dbReference type="ARBA" id="ARBA00022448"/>
    </source>
</evidence>
<dbReference type="PANTHER" id="PTHR47968">
    <property type="entry name" value="CENTROMERE PROTEIN E"/>
    <property type="match status" value="1"/>
</dbReference>
<evidence type="ECO:0000256" key="11">
    <source>
        <dbReference type="SAM" id="Coils"/>
    </source>
</evidence>
<comment type="similarity">
    <text evidence="10">Belongs to the TRAFAC class myosin-kinesin ATPase superfamily. Kinesin family.</text>
</comment>
<keyword evidence="5 10" id="KW-0067">ATP-binding</keyword>
<feature type="compositionally biased region" description="Gly residues" evidence="12">
    <location>
        <begin position="2332"/>
        <end position="2341"/>
    </location>
</feature>
<dbReference type="PROSITE" id="PS00411">
    <property type="entry name" value="KINESIN_MOTOR_1"/>
    <property type="match status" value="1"/>
</dbReference>
<dbReference type="PRINTS" id="PR00380">
    <property type="entry name" value="KINESINHEAVY"/>
</dbReference>
<feature type="coiled-coil region" evidence="11">
    <location>
        <begin position="2033"/>
        <end position="2095"/>
    </location>
</feature>
<keyword evidence="7" id="KW-0406">Ion transport</keyword>
<dbReference type="OrthoDB" id="515789at2759"/>
<feature type="coiled-coil region" evidence="11">
    <location>
        <begin position="1682"/>
        <end position="1751"/>
    </location>
</feature>
<dbReference type="PROSITE" id="PS50067">
    <property type="entry name" value="KINESIN_MOTOR_2"/>
    <property type="match status" value="1"/>
</dbReference>
<evidence type="ECO:0000256" key="6">
    <source>
        <dbReference type="ARBA" id="ARBA00022989"/>
    </source>
</evidence>
<dbReference type="EMBL" id="LHPF02000038">
    <property type="protein sequence ID" value="PSC68399.1"/>
    <property type="molecule type" value="Genomic_DNA"/>
</dbReference>
<dbReference type="InterPro" id="IPR027417">
    <property type="entry name" value="P-loop_NTPase"/>
</dbReference>
<evidence type="ECO:0000313" key="17">
    <source>
        <dbReference type="Proteomes" id="UP000239649"/>
    </source>
</evidence>
<keyword evidence="2" id="KW-0813">Transport</keyword>